<organism evidence="1 2">
    <name type="scientific">Aspergillus ellipticus CBS 707.79</name>
    <dbReference type="NCBI Taxonomy" id="1448320"/>
    <lineage>
        <taxon>Eukaryota</taxon>
        <taxon>Fungi</taxon>
        <taxon>Dikarya</taxon>
        <taxon>Ascomycota</taxon>
        <taxon>Pezizomycotina</taxon>
        <taxon>Eurotiomycetes</taxon>
        <taxon>Eurotiomycetidae</taxon>
        <taxon>Eurotiales</taxon>
        <taxon>Aspergillaceae</taxon>
        <taxon>Aspergillus</taxon>
        <taxon>Aspergillus subgen. Circumdati</taxon>
    </lineage>
</organism>
<dbReference type="PANTHER" id="PTHR47843:SF3">
    <property type="entry name" value="BTB DOMAIN-CONTAINING PROTEIN"/>
    <property type="match status" value="1"/>
</dbReference>
<dbReference type="VEuPathDB" id="FungiDB:BO71DRAFT_338571"/>
<evidence type="ECO:0008006" key="3">
    <source>
        <dbReference type="Google" id="ProtNLM"/>
    </source>
</evidence>
<evidence type="ECO:0000313" key="2">
    <source>
        <dbReference type="Proteomes" id="UP000247810"/>
    </source>
</evidence>
<dbReference type="InterPro" id="IPR011333">
    <property type="entry name" value="SKP1/BTB/POZ_sf"/>
</dbReference>
<dbReference type="PANTHER" id="PTHR47843">
    <property type="entry name" value="BTB DOMAIN-CONTAINING PROTEIN-RELATED"/>
    <property type="match status" value="1"/>
</dbReference>
<evidence type="ECO:0000313" key="1">
    <source>
        <dbReference type="EMBL" id="PYH88563.1"/>
    </source>
</evidence>
<protein>
    <recommendedName>
        <fullName evidence="3">BTB domain-containing protein</fullName>
    </recommendedName>
</protein>
<gene>
    <name evidence="1" type="ORF">BO71DRAFT_338571</name>
</gene>
<dbReference type="Gene3D" id="3.30.710.10">
    <property type="entry name" value="Potassium Channel Kv1.1, Chain A"/>
    <property type="match status" value="1"/>
</dbReference>
<reference evidence="1 2" key="1">
    <citation type="submission" date="2018-02" db="EMBL/GenBank/DDBJ databases">
        <title>The genomes of Aspergillus section Nigri reveals drivers in fungal speciation.</title>
        <authorList>
            <consortium name="DOE Joint Genome Institute"/>
            <person name="Vesth T.C."/>
            <person name="Nybo J."/>
            <person name="Theobald S."/>
            <person name="Brandl J."/>
            <person name="Frisvad J.C."/>
            <person name="Nielsen K.F."/>
            <person name="Lyhne E.K."/>
            <person name="Kogle M.E."/>
            <person name="Kuo A."/>
            <person name="Riley R."/>
            <person name="Clum A."/>
            <person name="Nolan M."/>
            <person name="Lipzen A."/>
            <person name="Salamov A."/>
            <person name="Henrissat B."/>
            <person name="Wiebenga A."/>
            <person name="De vries R.P."/>
            <person name="Grigoriev I.V."/>
            <person name="Mortensen U.H."/>
            <person name="Andersen M.R."/>
            <person name="Baker S.E."/>
        </authorList>
    </citation>
    <scope>NUCLEOTIDE SEQUENCE [LARGE SCALE GENOMIC DNA]</scope>
    <source>
        <strain evidence="1 2">CBS 707.79</strain>
    </source>
</reference>
<keyword evidence="2" id="KW-1185">Reference proteome</keyword>
<name>A0A319DBZ5_9EURO</name>
<sequence length="219" mass="25015">ISTNSFTSVPSFLQTQVVALRTSRSRTSFKIHRGLLVTKCPFLDAAIAESRTVANMKPYICTETRDSTLVAFIQWAYTGEEEDESMNQESDDESTIRQTTDELTEHVELYIFCHWYRIPELQEEAFRRIKLTLAMLRPSAGNMSAVVSAIRLVEARLPRVGDDPLRDHFAHYVAWEIDSLREFDCFRMLLRGLPDFALLVFAWVRPSELSPVRGGVAHG</sequence>
<dbReference type="STRING" id="1448320.A0A319DBZ5"/>
<proteinExistence type="predicted"/>
<dbReference type="Proteomes" id="UP000247810">
    <property type="component" value="Unassembled WGS sequence"/>
</dbReference>
<dbReference type="AlphaFoldDB" id="A0A319DBZ5"/>
<feature type="non-terminal residue" evidence="1">
    <location>
        <position position="1"/>
    </location>
</feature>
<dbReference type="OrthoDB" id="4408416at2759"/>
<accession>A0A319DBZ5</accession>
<dbReference type="EMBL" id="KZ826082">
    <property type="protein sequence ID" value="PYH88563.1"/>
    <property type="molecule type" value="Genomic_DNA"/>
</dbReference>